<protein>
    <submittedName>
        <fullName evidence="1">Uncharacterized protein</fullName>
    </submittedName>
</protein>
<dbReference type="RefSeq" id="WP_318626680.1">
    <property type="nucleotide sequence ID" value="NZ_CP135990.1"/>
</dbReference>
<dbReference type="EMBL" id="CP135990">
    <property type="protein sequence ID" value="WPA92184.1"/>
    <property type="molecule type" value="Genomic_DNA"/>
</dbReference>
<proteinExistence type="predicted"/>
<evidence type="ECO:0000313" key="1">
    <source>
        <dbReference type="EMBL" id="WPA92184.1"/>
    </source>
</evidence>
<name>A0ABZ0N1C0_9GAMM</name>
<dbReference type="Proteomes" id="UP001302443">
    <property type="component" value="Chromosome"/>
</dbReference>
<sequence>MNSEYQDLDNIVLAMDELQTNPIIITYLISHLLTRDSVFHQPRVGCVKCKSTGELVYPHSWIELPGGWIIDLRLNQTFNTLDSYPHGIFEPSSYRDLQYFGMPLIVPEFELSELDEMTDSMFSKLFSLQGMDIRVSGGRYDCI</sequence>
<keyword evidence="2" id="KW-1185">Reference proteome</keyword>
<accession>A0ABZ0N1C0</accession>
<gene>
    <name evidence="1" type="ORF">QS795_017360</name>
</gene>
<reference evidence="1 2" key="1">
    <citation type="submission" date="2023-09" db="EMBL/GenBank/DDBJ databases">
        <title>Genomic Revisitation and Reclassification of the Genus Providencia.</title>
        <authorList>
            <person name="Dong X."/>
        </authorList>
    </citation>
    <scope>NUCLEOTIDE SEQUENCE [LARGE SCALE GENOMIC DNA]</scope>
    <source>
        <strain evidence="1 2">D4759</strain>
    </source>
</reference>
<evidence type="ECO:0000313" key="2">
    <source>
        <dbReference type="Proteomes" id="UP001302443"/>
    </source>
</evidence>
<organism evidence="1 2">
    <name type="scientific">Providencia zhijiangensis</name>
    <dbReference type="NCBI Taxonomy" id="3053982"/>
    <lineage>
        <taxon>Bacteria</taxon>
        <taxon>Pseudomonadati</taxon>
        <taxon>Pseudomonadota</taxon>
        <taxon>Gammaproteobacteria</taxon>
        <taxon>Enterobacterales</taxon>
        <taxon>Morganellaceae</taxon>
        <taxon>Providencia</taxon>
    </lineage>
</organism>